<dbReference type="GO" id="GO:0003677">
    <property type="term" value="F:DNA binding"/>
    <property type="evidence" value="ECO:0007669"/>
    <property type="project" value="InterPro"/>
</dbReference>
<evidence type="ECO:0000313" key="4">
    <source>
        <dbReference type="Proteomes" id="UP000019276"/>
    </source>
</evidence>
<evidence type="ECO:0000256" key="1">
    <source>
        <dbReference type="ARBA" id="ARBA00009964"/>
    </source>
</evidence>
<comment type="caution">
    <text evidence="3">The sequence shown here is derived from an EMBL/GenBank/DDBJ whole genome shotgun (WGS) entry which is preliminary data.</text>
</comment>
<evidence type="ECO:0000313" key="3">
    <source>
        <dbReference type="EMBL" id="EWH11492.1"/>
    </source>
</evidence>
<dbReference type="InterPro" id="IPR002514">
    <property type="entry name" value="Transposase_8"/>
</dbReference>
<feature type="coiled-coil region" evidence="2">
    <location>
        <begin position="58"/>
        <end position="88"/>
    </location>
</feature>
<protein>
    <recommendedName>
        <fullName evidence="5">Transposase</fullName>
    </recommendedName>
</protein>
<dbReference type="OrthoDB" id="9810995at2"/>
<accession>W7QR67</accession>
<dbReference type="Proteomes" id="UP000019276">
    <property type="component" value="Unassembled WGS sequence"/>
</dbReference>
<dbReference type="AlphaFoldDB" id="W7QR67"/>
<evidence type="ECO:0008006" key="5">
    <source>
        <dbReference type="Google" id="ProtNLM"/>
    </source>
</evidence>
<dbReference type="Pfam" id="PF01527">
    <property type="entry name" value="HTH_Tnp_1"/>
    <property type="match status" value="1"/>
</dbReference>
<name>W7QR67_9ALTE</name>
<dbReference type="InterPro" id="IPR009057">
    <property type="entry name" value="Homeodomain-like_sf"/>
</dbReference>
<keyword evidence="2" id="KW-0175">Coiled coil</keyword>
<gene>
    <name evidence="3" type="ORF">DS2_03250</name>
</gene>
<dbReference type="GO" id="GO:0006313">
    <property type="term" value="P:DNA transposition"/>
    <property type="evidence" value="ECO:0007669"/>
    <property type="project" value="InterPro"/>
</dbReference>
<reference evidence="3 4" key="1">
    <citation type="journal article" date="2014" name="Genome Announc.">
        <title>Draft Genome Sequence of the Agar-Degrading Bacterium Catenovulum sp. Strain DS-2, Isolated from Intestines of Haliotis diversicolor.</title>
        <authorList>
            <person name="Shan D."/>
            <person name="Li X."/>
            <person name="Gu Z."/>
            <person name="Wei G."/>
            <person name="Gao Z."/>
            <person name="Shao Z."/>
        </authorList>
    </citation>
    <scope>NUCLEOTIDE SEQUENCE [LARGE SCALE GENOMIC DNA]</scope>
    <source>
        <strain evidence="3 4">DS-2</strain>
    </source>
</reference>
<dbReference type="STRING" id="1328313.DS2_03250"/>
<organism evidence="3 4">
    <name type="scientific">Catenovulum agarivorans DS-2</name>
    <dbReference type="NCBI Taxonomy" id="1328313"/>
    <lineage>
        <taxon>Bacteria</taxon>
        <taxon>Pseudomonadati</taxon>
        <taxon>Pseudomonadota</taxon>
        <taxon>Gammaproteobacteria</taxon>
        <taxon>Alteromonadales</taxon>
        <taxon>Alteromonadaceae</taxon>
        <taxon>Catenovulum</taxon>
    </lineage>
</organism>
<keyword evidence="4" id="KW-1185">Reference proteome</keyword>
<dbReference type="EMBL" id="ARZY01000004">
    <property type="protein sequence ID" value="EWH11492.1"/>
    <property type="molecule type" value="Genomic_DNA"/>
</dbReference>
<sequence>MPSKETLSFKLKCIEAVVHQQQSLCSVAEQHHVGKRKLLKWITQYHRGELYRPHVEELNQIQSSVIDLERQLQDLQALTKMLSMYTKQN</sequence>
<dbReference type="SUPFAM" id="SSF46689">
    <property type="entry name" value="Homeodomain-like"/>
    <property type="match status" value="1"/>
</dbReference>
<dbReference type="GO" id="GO:0004803">
    <property type="term" value="F:transposase activity"/>
    <property type="evidence" value="ECO:0007669"/>
    <property type="project" value="InterPro"/>
</dbReference>
<evidence type="ECO:0000256" key="2">
    <source>
        <dbReference type="SAM" id="Coils"/>
    </source>
</evidence>
<comment type="similarity">
    <text evidence="1">Belongs to the transposase 8 family.</text>
</comment>
<proteinExistence type="inferred from homology"/>
<dbReference type="RefSeq" id="WP_035013214.1">
    <property type="nucleotide sequence ID" value="NZ_ARZY01000004.1"/>
</dbReference>